<dbReference type="EMBL" id="CP039354">
    <property type="protein sequence ID" value="QCE11071.1"/>
    <property type="molecule type" value="Genomic_DNA"/>
</dbReference>
<evidence type="ECO:0000256" key="2">
    <source>
        <dbReference type="SAM" id="SignalP"/>
    </source>
</evidence>
<evidence type="ECO:0000256" key="1">
    <source>
        <dbReference type="SAM" id="MobiDB-lite"/>
    </source>
</evidence>
<keyword evidence="2" id="KW-0732">Signal</keyword>
<reference evidence="3 4" key="1">
    <citation type="submission" date="2019-04" db="EMBL/GenBank/DDBJ databases">
        <title>An improved genome assembly and genetic linkage map for asparagus bean, Vigna unguiculata ssp. sesquipedialis.</title>
        <authorList>
            <person name="Xia Q."/>
            <person name="Zhang R."/>
            <person name="Dong Y."/>
        </authorList>
    </citation>
    <scope>NUCLEOTIDE SEQUENCE [LARGE SCALE GENOMIC DNA]</scope>
    <source>
        <tissue evidence="3">Leaf</tissue>
    </source>
</reference>
<organism evidence="3 4">
    <name type="scientific">Vigna unguiculata</name>
    <name type="common">Cowpea</name>
    <dbReference type="NCBI Taxonomy" id="3917"/>
    <lineage>
        <taxon>Eukaryota</taxon>
        <taxon>Viridiplantae</taxon>
        <taxon>Streptophyta</taxon>
        <taxon>Embryophyta</taxon>
        <taxon>Tracheophyta</taxon>
        <taxon>Spermatophyta</taxon>
        <taxon>Magnoliopsida</taxon>
        <taxon>eudicotyledons</taxon>
        <taxon>Gunneridae</taxon>
        <taxon>Pentapetalae</taxon>
        <taxon>rosids</taxon>
        <taxon>fabids</taxon>
        <taxon>Fabales</taxon>
        <taxon>Fabaceae</taxon>
        <taxon>Papilionoideae</taxon>
        <taxon>50 kb inversion clade</taxon>
        <taxon>NPAAA clade</taxon>
        <taxon>indigoferoid/millettioid clade</taxon>
        <taxon>Phaseoleae</taxon>
        <taxon>Vigna</taxon>
    </lineage>
</organism>
<accession>A0A4D6NDW4</accession>
<feature type="region of interest" description="Disordered" evidence="1">
    <location>
        <begin position="243"/>
        <end position="265"/>
    </location>
</feature>
<dbReference type="AlphaFoldDB" id="A0A4D6NDW4"/>
<sequence>MKAILIAFLLFASLFFLPTSTTARQLKEGSFQTGDPNKPAVNCPPGQSYRSCSPSPKPKPPCSPYKRRHQTNNVVEEEASDEQRSRRGGIRQATNGLNGDDEGYEKRDRCYEEEGTRSATQRRDPPWQHLSRDRHRDPLEEPPSISPPLQKSTVTATESKAVMVERAKREGSSYHKVKVRQPLEAKIHMFCVRAIVRRNARVLGDLLLCSGEDISPKRENEDVSLCFEVSRIGERIRVLGDKASRPGERRSVSSPRRGGTRLSETSQVNQFCPLAQARKLSLSETGLVHGWWITCDGMSGQVHTRLLSCGDTSEVRRVGLRVGRFVEAGPREGRDTPLPNSWRMAIFKKYEGSINPKEHPERRAKLESERLKQGIGEQGTSSLTQSRSKITGLGDCIAFKLCGMLMQLIQAALARLAEMQTQAREVRLSEVVMKLRVLSATFRPGEEFCGFDRTRVSPKRDVAIKLDVCLHYSSGETELGVWARDDLA</sequence>
<gene>
    <name evidence="3" type="ORF">DEO72_LG10g2304</name>
</gene>
<feature type="region of interest" description="Disordered" evidence="1">
    <location>
        <begin position="29"/>
        <end position="157"/>
    </location>
</feature>
<evidence type="ECO:0000313" key="4">
    <source>
        <dbReference type="Proteomes" id="UP000501690"/>
    </source>
</evidence>
<proteinExistence type="predicted"/>
<keyword evidence="4" id="KW-1185">Reference proteome</keyword>
<dbReference type="Proteomes" id="UP000501690">
    <property type="component" value="Linkage Group LG10"/>
</dbReference>
<feature type="compositionally biased region" description="Basic and acidic residues" evidence="1">
    <location>
        <begin position="104"/>
        <end position="139"/>
    </location>
</feature>
<feature type="chain" id="PRO_5020024118" evidence="2">
    <location>
        <begin position="24"/>
        <end position="488"/>
    </location>
</feature>
<feature type="signal peptide" evidence="2">
    <location>
        <begin position="1"/>
        <end position="23"/>
    </location>
</feature>
<name>A0A4D6NDW4_VIGUN</name>
<evidence type="ECO:0000313" key="3">
    <source>
        <dbReference type="EMBL" id="QCE11071.1"/>
    </source>
</evidence>
<protein>
    <submittedName>
        <fullName evidence="3">Uncharacterized protein</fullName>
    </submittedName>
</protein>